<keyword evidence="1 2" id="KW-0597">Phosphoprotein</keyword>
<sequence length="282" mass="32240">MKFYIIDDDPSITMILQDIIEADFSHTVCKTTTNSREAYNDLLVSDVDIVLIDLLMPKLDGVTLVEKIHQSRPSLKFIMISQVKDETLRQNAYKAGIEFFITKPINIVEVRSVVSKVKESIEMEAKLKLIQELLGPSLAKETQDTMTERQLDKIQSMLSYLGITAEAGYTDIMTICNLMLEYTISFEQIDFEKHLSLDAHAQKIMLQRVRRAVKKAMVNIAHLCINDFENDISLQYANALFGYQNIHLEMQVIQKQGLQGGKVSLRKFFDELIVQSHNALFT</sequence>
<dbReference type="Pfam" id="PF00072">
    <property type="entry name" value="Response_reg"/>
    <property type="match status" value="1"/>
</dbReference>
<dbReference type="RefSeq" id="WP_125074820.1">
    <property type="nucleotide sequence ID" value="NZ_CP053792.1"/>
</dbReference>
<dbReference type="PROSITE" id="PS50110">
    <property type="entry name" value="RESPONSE_REGULATORY"/>
    <property type="match status" value="1"/>
</dbReference>
<feature type="domain" description="Response regulatory" evidence="3">
    <location>
        <begin position="2"/>
        <end position="118"/>
    </location>
</feature>
<dbReference type="Pfam" id="PF08664">
    <property type="entry name" value="YcbB"/>
    <property type="match status" value="1"/>
</dbReference>
<gene>
    <name evidence="4" type="primary">cheY</name>
    <name evidence="4" type="ORF">FMV2238Y02_20000</name>
</gene>
<dbReference type="Gene3D" id="3.40.50.2300">
    <property type="match status" value="1"/>
</dbReference>
<keyword evidence="5" id="KW-1185">Reference proteome</keyword>
<dbReference type="PANTHER" id="PTHR44591:SF3">
    <property type="entry name" value="RESPONSE REGULATORY DOMAIN-CONTAINING PROTEIN"/>
    <property type="match status" value="1"/>
</dbReference>
<accession>A0A3P5Y6Z4</accession>
<dbReference type="InterPro" id="IPR050595">
    <property type="entry name" value="Bact_response_regulator"/>
</dbReference>
<evidence type="ECO:0000256" key="2">
    <source>
        <dbReference type="PROSITE-ProRule" id="PRU00169"/>
    </source>
</evidence>
<protein>
    <submittedName>
        <fullName evidence="4">Chemotaxis protein CheY</fullName>
    </submittedName>
</protein>
<evidence type="ECO:0000313" key="4">
    <source>
        <dbReference type="EMBL" id="VDC43496.1"/>
    </source>
</evidence>
<reference evidence="4 5" key="1">
    <citation type="submission" date="2018-10" db="EMBL/GenBank/DDBJ databases">
        <authorList>
            <consortium name="Molecular Microbiology and Infection Unit (UMMI)"/>
            <person name="Machado M."/>
        </authorList>
    </citation>
    <scope>NUCLEOTIDE SEQUENCE [LARGE SCALE GENOMIC DNA]</scope>
    <source>
        <strain evidence="4">FMV2238.02</strain>
    </source>
</reference>
<dbReference type="GO" id="GO:0000160">
    <property type="term" value="P:phosphorelay signal transduction system"/>
    <property type="evidence" value="ECO:0007669"/>
    <property type="project" value="InterPro"/>
</dbReference>
<dbReference type="SMART" id="SM00448">
    <property type="entry name" value="REC"/>
    <property type="match status" value="1"/>
</dbReference>
<dbReference type="AlphaFoldDB" id="A0A3P5Y6Z4"/>
<dbReference type="SUPFAM" id="SSF52172">
    <property type="entry name" value="CheY-like"/>
    <property type="match status" value="1"/>
</dbReference>
<organism evidence="4 5">
    <name type="scientific">Streptococcus canis</name>
    <dbReference type="NCBI Taxonomy" id="1329"/>
    <lineage>
        <taxon>Bacteria</taxon>
        <taxon>Bacillati</taxon>
        <taxon>Bacillota</taxon>
        <taxon>Bacilli</taxon>
        <taxon>Lactobacillales</taxon>
        <taxon>Streptococcaceae</taxon>
        <taxon>Streptococcus</taxon>
    </lineage>
</organism>
<dbReference type="InterPro" id="IPR011006">
    <property type="entry name" value="CheY-like_superfamily"/>
</dbReference>
<evidence type="ECO:0000313" key="5">
    <source>
        <dbReference type="Proteomes" id="UP000280759"/>
    </source>
</evidence>
<proteinExistence type="predicted"/>
<dbReference type="Proteomes" id="UP000280759">
    <property type="component" value="Unassembled WGS sequence"/>
</dbReference>
<feature type="modified residue" description="4-aspartylphosphate" evidence="2">
    <location>
        <position position="53"/>
    </location>
</feature>
<evidence type="ECO:0000259" key="3">
    <source>
        <dbReference type="PROSITE" id="PS50110"/>
    </source>
</evidence>
<dbReference type="InterPro" id="IPR001789">
    <property type="entry name" value="Sig_transdc_resp-reg_receiver"/>
</dbReference>
<name>A0A3P5Y6Z4_STRCB</name>
<evidence type="ECO:0000256" key="1">
    <source>
        <dbReference type="ARBA" id="ARBA00022553"/>
    </source>
</evidence>
<dbReference type="InterPro" id="IPR013972">
    <property type="entry name" value="YcbB"/>
</dbReference>
<dbReference type="EMBL" id="UXEP01000041">
    <property type="protein sequence ID" value="VDC43496.1"/>
    <property type="molecule type" value="Genomic_DNA"/>
</dbReference>
<dbReference type="PANTHER" id="PTHR44591">
    <property type="entry name" value="STRESS RESPONSE REGULATOR PROTEIN 1"/>
    <property type="match status" value="1"/>
</dbReference>